<dbReference type="InterPro" id="IPR038652">
    <property type="entry name" value="Circovirus_capsid_sf"/>
</dbReference>
<organism evidence="16 17">
    <name type="scientific">Pacific flying fox associated cyclovirus-3</name>
    <dbReference type="NCBI Taxonomy" id="1795985"/>
    <lineage>
        <taxon>Viruses</taxon>
        <taxon>Monodnaviria</taxon>
        <taxon>Shotokuvirae</taxon>
        <taxon>Cressdnaviricota</taxon>
        <taxon>Arfiviricetes</taxon>
        <taxon>Cirlivirales</taxon>
        <taxon>Circoviridae</taxon>
        <taxon>Cyclovirus</taxon>
        <taxon>Cyclovirus pekapeka</taxon>
    </lineage>
</organism>
<evidence type="ECO:0000256" key="11">
    <source>
        <dbReference type="ARBA" id="ARBA00022844"/>
    </source>
</evidence>
<name>A0A140CTJ6_9CIRC</name>
<keyword evidence="6" id="KW-0167">Capsid protein</keyword>
<dbReference type="RefSeq" id="YP_009506301.1">
    <property type="nucleotide sequence ID" value="NC_038404.1"/>
</dbReference>
<keyword evidence="5" id="KW-1163">Viral penetration into host nucleus</keyword>
<dbReference type="Proteomes" id="UP000100577">
    <property type="component" value="Segment"/>
</dbReference>
<evidence type="ECO:0000256" key="3">
    <source>
        <dbReference type="ARBA" id="ARBA00010301"/>
    </source>
</evidence>
<dbReference type="GO" id="GO:0019062">
    <property type="term" value="P:virion attachment to host cell"/>
    <property type="evidence" value="ECO:0007669"/>
    <property type="project" value="UniProtKB-KW"/>
</dbReference>
<keyword evidence="13" id="KW-0238">DNA-binding</keyword>
<evidence type="ECO:0000256" key="5">
    <source>
        <dbReference type="ARBA" id="ARBA00022524"/>
    </source>
</evidence>
<proteinExistence type="inferred from homology"/>
<protein>
    <submittedName>
        <fullName evidence="16">Capsid protein</fullName>
    </submittedName>
</protein>
<evidence type="ECO:0000256" key="12">
    <source>
        <dbReference type="ARBA" id="ARBA00022890"/>
    </source>
</evidence>
<evidence type="ECO:0000256" key="2">
    <source>
        <dbReference type="ARBA" id="ARBA00004328"/>
    </source>
</evidence>
<keyword evidence="10" id="KW-1161">Viral attachment to host cell</keyword>
<comment type="subunit">
    <text evidence="15">Homomultimer. Assembles in the nucleus, presumably in an immature form, then migrates to the cytoplasm once assembled as mature virion. Interacts with Rep; this interaction relocates Rep into the nucleus.</text>
</comment>
<dbReference type="GeneID" id="37617135"/>
<dbReference type="GO" id="GO:0019069">
    <property type="term" value="P:viral capsid assembly"/>
    <property type="evidence" value="ECO:0007669"/>
    <property type="project" value="InterPro"/>
</dbReference>
<evidence type="ECO:0000256" key="14">
    <source>
        <dbReference type="ARBA" id="ARBA00023296"/>
    </source>
</evidence>
<dbReference type="GO" id="GO:0043657">
    <property type="term" value="C:host cell"/>
    <property type="evidence" value="ECO:0007669"/>
    <property type="project" value="GOC"/>
</dbReference>
<keyword evidence="12" id="KW-1164">Virus endocytosis by host</keyword>
<dbReference type="GO" id="GO:0003677">
    <property type="term" value="F:DNA binding"/>
    <property type="evidence" value="ECO:0007669"/>
    <property type="project" value="UniProtKB-KW"/>
</dbReference>
<evidence type="ECO:0000256" key="15">
    <source>
        <dbReference type="ARBA" id="ARBA00046863"/>
    </source>
</evidence>
<reference evidence="17" key="1">
    <citation type="journal article" date="2016" name="Infect. Genet. Evol.">
        <title>Cycloviruses, gemycircularviruses and other novel replication-associated protein encoding circular viruses in Pacific flying fox (Pteropus tonganus) faeces.</title>
        <authorList>
            <person name="Male M.F."/>
            <person name="Kraberger S."/>
            <person name="Stainton D."/>
            <person name="Kami V."/>
            <person name="Varsani A."/>
        </authorList>
    </citation>
    <scope>NUCLEOTIDE SEQUENCE [LARGE SCALE GENOMIC DNA]</scope>
</reference>
<evidence type="ECO:0000313" key="16">
    <source>
        <dbReference type="EMBL" id="AMH87653.1"/>
    </source>
</evidence>
<dbReference type="EMBL" id="KT732787">
    <property type="protein sequence ID" value="AMH87653.1"/>
    <property type="molecule type" value="Genomic_DNA"/>
</dbReference>
<evidence type="ECO:0000256" key="7">
    <source>
        <dbReference type="ARBA" id="ARBA00022562"/>
    </source>
</evidence>
<dbReference type="InterPro" id="IPR003383">
    <property type="entry name" value="Circovirus_capsid"/>
</dbReference>
<sequence>MAFRRRVVRRRAPVRTRRGIFRRRRPVYRRRRVGRRRRTTDSYLCQAKYSYTQTITPTAGSSVQFFPKADDFAEFVALKSAFEAFRFESFTVHIRPLFNVASQTESCPIYAVAPYHNRLTQALDINSVQSLNRSRIYNGTSSAVRSFVPAVLGAVTYINSSSVGDWTGSKTTWRPRMEIDEKSTIVPHYCCVVVWDKTIQPNMSQAVTNRQYEITCSAKIRLYTQKGVFY</sequence>
<comment type="similarity">
    <text evidence="3">Belongs to the circoviridae capsid protein family.</text>
</comment>
<keyword evidence="4" id="KW-1140">T=1 icosahedral capsid protein</keyword>
<evidence type="ECO:0000256" key="8">
    <source>
        <dbReference type="ARBA" id="ARBA00022581"/>
    </source>
</evidence>
<evidence type="ECO:0000313" key="17">
    <source>
        <dbReference type="Proteomes" id="UP000100577"/>
    </source>
</evidence>
<dbReference type="GO" id="GO:0042025">
    <property type="term" value="C:host cell nucleus"/>
    <property type="evidence" value="ECO:0007669"/>
    <property type="project" value="UniProtKB-SubCell"/>
</dbReference>
<evidence type="ECO:0000256" key="6">
    <source>
        <dbReference type="ARBA" id="ARBA00022561"/>
    </source>
</evidence>
<evidence type="ECO:0000256" key="1">
    <source>
        <dbReference type="ARBA" id="ARBA00004147"/>
    </source>
</evidence>
<dbReference type="Pfam" id="PF02443">
    <property type="entry name" value="Circo_capsid"/>
    <property type="match status" value="1"/>
</dbReference>
<dbReference type="Gene3D" id="2.60.120.950">
    <property type="entry name" value="Circovirus capsid protein"/>
    <property type="match status" value="1"/>
</dbReference>
<dbReference type="GO" id="GO:0075732">
    <property type="term" value="P:viral penetration into host nucleus"/>
    <property type="evidence" value="ECO:0007669"/>
    <property type="project" value="UniProtKB-KW"/>
</dbReference>
<evidence type="ECO:0000256" key="9">
    <source>
        <dbReference type="ARBA" id="ARBA00022595"/>
    </source>
</evidence>
<keyword evidence="7" id="KW-1048">Host nucleus</keyword>
<comment type="subcellular location">
    <subcellularLocation>
        <location evidence="1">Host nucleus</location>
    </subcellularLocation>
    <subcellularLocation>
        <location evidence="2">Virion</location>
    </subcellularLocation>
</comment>
<dbReference type="OrthoDB" id="19850at10239"/>
<evidence type="ECO:0000256" key="13">
    <source>
        <dbReference type="ARBA" id="ARBA00023125"/>
    </source>
</evidence>
<dbReference type="KEGG" id="vg:37617135"/>
<dbReference type="GO" id="GO:0039615">
    <property type="term" value="C:T=1 icosahedral viral capsid"/>
    <property type="evidence" value="ECO:0007669"/>
    <property type="project" value="UniProtKB-KW"/>
</dbReference>
<keyword evidence="14" id="KW-1160">Virus entry into host cell</keyword>
<keyword evidence="11" id="KW-0946">Virion</keyword>
<evidence type="ECO:0000256" key="4">
    <source>
        <dbReference type="ARBA" id="ARBA00022431"/>
    </source>
</evidence>
<keyword evidence="17" id="KW-1185">Reference proteome</keyword>
<dbReference type="GO" id="GO:0075509">
    <property type="term" value="P:endocytosis involved in viral entry into host cell"/>
    <property type="evidence" value="ECO:0007669"/>
    <property type="project" value="UniProtKB-KW"/>
</dbReference>
<accession>A0A140CTJ6</accession>
<keyword evidence="9" id="KW-1162">Viral penetration into host cytoplasm</keyword>
<evidence type="ECO:0000256" key="10">
    <source>
        <dbReference type="ARBA" id="ARBA00022804"/>
    </source>
</evidence>
<keyword evidence="8" id="KW-0945">Host-virus interaction</keyword>